<dbReference type="InParanoid" id="E2AUS4"/>
<reference evidence="2 3" key="1">
    <citation type="journal article" date="2010" name="Science">
        <title>Genomic comparison of the ants Camponotus floridanus and Harpegnathos saltator.</title>
        <authorList>
            <person name="Bonasio R."/>
            <person name="Zhang G."/>
            <person name="Ye C."/>
            <person name="Mutti N.S."/>
            <person name="Fang X."/>
            <person name="Qin N."/>
            <person name="Donahue G."/>
            <person name="Yang P."/>
            <person name="Li Q."/>
            <person name="Li C."/>
            <person name="Zhang P."/>
            <person name="Huang Z."/>
            <person name="Berger S.L."/>
            <person name="Reinberg D."/>
            <person name="Wang J."/>
            <person name="Liebig J."/>
        </authorList>
    </citation>
    <scope>NUCLEOTIDE SEQUENCE [LARGE SCALE GENOMIC DNA]</scope>
    <source>
        <strain evidence="3">C129</strain>
    </source>
</reference>
<proteinExistence type="predicted"/>
<evidence type="ECO:0000256" key="1">
    <source>
        <dbReference type="SAM" id="MobiDB-lite"/>
    </source>
</evidence>
<dbReference type="EMBL" id="GL442888">
    <property type="protein sequence ID" value="EFN62799.1"/>
    <property type="molecule type" value="Genomic_DNA"/>
</dbReference>
<evidence type="ECO:0000313" key="2">
    <source>
        <dbReference type="EMBL" id="EFN62799.1"/>
    </source>
</evidence>
<feature type="region of interest" description="Disordered" evidence="1">
    <location>
        <begin position="250"/>
        <end position="274"/>
    </location>
</feature>
<dbReference type="AlphaFoldDB" id="E2AUS4"/>
<name>E2AUS4_CAMFO</name>
<gene>
    <name evidence="2" type="ORF">EAG_09795</name>
</gene>
<dbReference type="Proteomes" id="UP000000311">
    <property type="component" value="Unassembled WGS sequence"/>
</dbReference>
<evidence type="ECO:0000313" key="3">
    <source>
        <dbReference type="Proteomes" id="UP000000311"/>
    </source>
</evidence>
<protein>
    <submittedName>
        <fullName evidence="2">Uncharacterized protein</fullName>
    </submittedName>
</protein>
<sequence>MYPRGRNSFRRAGQFTAVSPRHIKVLNSRFAPKFDTVCAAYATVSLSVVTLSVPPTPPACSDYGHQPATRDLDDAAPNFASFAGSPSSPLHSRRFSSSYRTGFTLNSASKFDLAEFMTTVTLKCANFQVLHDSREFLLAACRGYSAKRNLRPNEFTSDSMLIRCTTQATKGLPEGCRPTWAKRLTGEKSRKSGAAVGAFIAYGSAKHLWNNGAAKYIVGEEKRNLRQIVAGSSDAFCGLVKLREHECNSNPANRKWKEREKGTHKSGIRQRTES</sequence>
<accession>E2AUS4</accession>
<organism evidence="3">
    <name type="scientific">Camponotus floridanus</name>
    <name type="common">Florida carpenter ant</name>
    <dbReference type="NCBI Taxonomy" id="104421"/>
    <lineage>
        <taxon>Eukaryota</taxon>
        <taxon>Metazoa</taxon>
        <taxon>Ecdysozoa</taxon>
        <taxon>Arthropoda</taxon>
        <taxon>Hexapoda</taxon>
        <taxon>Insecta</taxon>
        <taxon>Pterygota</taxon>
        <taxon>Neoptera</taxon>
        <taxon>Endopterygota</taxon>
        <taxon>Hymenoptera</taxon>
        <taxon>Apocrita</taxon>
        <taxon>Aculeata</taxon>
        <taxon>Formicoidea</taxon>
        <taxon>Formicidae</taxon>
        <taxon>Formicinae</taxon>
        <taxon>Camponotus</taxon>
    </lineage>
</organism>
<keyword evidence="3" id="KW-1185">Reference proteome</keyword>